<dbReference type="InterPro" id="IPR009016">
    <property type="entry name" value="Fe_hydrogenase"/>
</dbReference>
<evidence type="ECO:0000313" key="8">
    <source>
        <dbReference type="Proteomes" id="UP000712157"/>
    </source>
</evidence>
<name>A0A949K4P3_9FIRM</name>
<comment type="caution">
    <text evidence="7">The sequence shown here is derived from an EMBL/GenBank/DDBJ whole genome shotgun (WGS) entry which is preliminary data.</text>
</comment>
<evidence type="ECO:0000313" key="7">
    <source>
        <dbReference type="EMBL" id="MBU9735493.1"/>
    </source>
</evidence>
<evidence type="ECO:0000256" key="4">
    <source>
        <dbReference type="ARBA" id="ARBA00023014"/>
    </source>
</evidence>
<dbReference type="GO" id="GO:0051539">
    <property type="term" value="F:4 iron, 4 sulfur cluster binding"/>
    <property type="evidence" value="ECO:0007669"/>
    <property type="project" value="UniProtKB-KW"/>
</dbReference>
<gene>
    <name evidence="7" type="ORF">KTH89_03025</name>
</gene>
<evidence type="ECO:0000256" key="1">
    <source>
        <dbReference type="ARBA" id="ARBA00022485"/>
    </source>
</evidence>
<proteinExistence type="predicted"/>
<keyword evidence="2" id="KW-0479">Metal-binding</keyword>
<protein>
    <submittedName>
        <fullName evidence="7">4Fe-4S dicluster domain-containing protein</fullName>
    </submittedName>
</protein>
<feature type="domain" description="4Fe-4S ferredoxin-type" evidence="5">
    <location>
        <begin position="36"/>
        <end position="64"/>
    </location>
</feature>
<dbReference type="SUPFAM" id="SSF54862">
    <property type="entry name" value="4Fe-4S ferredoxins"/>
    <property type="match status" value="1"/>
</dbReference>
<sequence length="471" mass="52203">MDKFYHSVRLQQDLCKGCINCIKRCPTSAIRVSNGKARITSKFCIDCGECIRICPHHAKVATYDHLDALKQYKYTVILPAPSLYAQFNNLDDTNIVLSALLMLGFDDVYEVSGAAELVSEESRNYIREHMDNWPYISTACPSVVRLIRVRFPNLLSHLLPVKPPVEVAAQLARKKAVKLTGYKPEEIGVFFLSPCPSKVTYSKTPLGVEKSEIDHVLAIKEIYPLMLPLMKEAQRSPKQLSISGKIGIGWGGSGGEASGLISDNYLAADGIENVIQVLEDLEDEKLPNLQFIELDACAGGCVGGVLTVENPYVAAVKLKKLRKYMPVSCNHLGDEPAENLYLTQDINYEPVFRLGNDLKSSILKMNQVERLCQKFPGLDCGSCGAPTCKALAEDIVRGEAKENDCIYLFRQDIHELSDEIAAITNSLLNGDGDGKAGIHMLQDYIHDFSSRMARLDPLTQKENEDDSTRPD</sequence>
<dbReference type="RefSeq" id="WP_158342931.1">
    <property type="nucleotide sequence ID" value="NZ_JAHQCW010000003.1"/>
</dbReference>
<dbReference type="PROSITE" id="PS51379">
    <property type="entry name" value="4FE4S_FER_2"/>
    <property type="match status" value="2"/>
</dbReference>
<evidence type="ECO:0000259" key="6">
    <source>
        <dbReference type="PROSITE" id="PS51656"/>
    </source>
</evidence>
<dbReference type="Gene3D" id="3.30.70.20">
    <property type="match status" value="1"/>
</dbReference>
<keyword evidence="8" id="KW-1185">Reference proteome</keyword>
<dbReference type="InterPro" id="IPR007202">
    <property type="entry name" value="4Fe-4S_dom"/>
</dbReference>
<dbReference type="EMBL" id="JAHQCW010000003">
    <property type="protein sequence ID" value="MBU9735493.1"/>
    <property type="molecule type" value="Genomic_DNA"/>
</dbReference>
<accession>A0A949K4P3</accession>
<dbReference type="Gene3D" id="3.40.950.10">
    <property type="entry name" value="Fe-only Hydrogenase (Larger Subunit), Chain L, domain 3"/>
    <property type="match status" value="1"/>
</dbReference>
<dbReference type="Pfam" id="PF04060">
    <property type="entry name" value="FeS"/>
    <property type="match status" value="1"/>
</dbReference>
<evidence type="ECO:0000256" key="2">
    <source>
        <dbReference type="ARBA" id="ARBA00022723"/>
    </source>
</evidence>
<evidence type="ECO:0000256" key="3">
    <source>
        <dbReference type="ARBA" id="ARBA00023004"/>
    </source>
</evidence>
<feature type="domain" description="4Fe-4S" evidence="6">
    <location>
        <begin position="363"/>
        <end position="422"/>
    </location>
</feature>
<dbReference type="GO" id="GO:0046872">
    <property type="term" value="F:metal ion binding"/>
    <property type="evidence" value="ECO:0007669"/>
    <property type="project" value="UniProtKB-KW"/>
</dbReference>
<dbReference type="InterPro" id="IPR017896">
    <property type="entry name" value="4Fe4S_Fe-S-bd"/>
</dbReference>
<keyword evidence="4" id="KW-0411">Iron-sulfur</keyword>
<dbReference type="PANTHER" id="PTHR11615">
    <property type="entry name" value="NITRATE, FORMATE, IRON DEHYDROGENASE"/>
    <property type="match status" value="1"/>
</dbReference>
<dbReference type="Gene3D" id="1.10.15.40">
    <property type="entry name" value="Electron transport complex subunit B, putative Fe-S cluster"/>
    <property type="match status" value="1"/>
</dbReference>
<dbReference type="Proteomes" id="UP000712157">
    <property type="component" value="Unassembled WGS sequence"/>
</dbReference>
<evidence type="ECO:0000259" key="5">
    <source>
        <dbReference type="PROSITE" id="PS51379"/>
    </source>
</evidence>
<dbReference type="InterPro" id="IPR050340">
    <property type="entry name" value="Cytosolic_Fe-S_CAF"/>
</dbReference>
<dbReference type="Pfam" id="PF13237">
    <property type="entry name" value="Fer4_10"/>
    <property type="match status" value="1"/>
</dbReference>
<keyword evidence="3" id="KW-0408">Iron</keyword>
<dbReference type="PROSITE" id="PS00198">
    <property type="entry name" value="4FE4S_FER_1"/>
    <property type="match status" value="2"/>
</dbReference>
<dbReference type="InterPro" id="IPR017900">
    <property type="entry name" value="4Fe4S_Fe_S_CS"/>
</dbReference>
<organism evidence="7 8">
    <name type="scientific">Diplocloster agilis</name>
    <dbReference type="NCBI Taxonomy" id="2850323"/>
    <lineage>
        <taxon>Bacteria</taxon>
        <taxon>Bacillati</taxon>
        <taxon>Bacillota</taxon>
        <taxon>Clostridia</taxon>
        <taxon>Lachnospirales</taxon>
        <taxon>Lachnospiraceae</taxon>
        <taxon>Diplocloster</taxon>
    </lineage>
</organism>
<keyword evidence="1" id="KW-0004">4Fe-4S</keyword>
<dbReference type="PROSITE" id="PS51656">
    <property type="entry name" value="4FE4S"/>
    <property type="match status" value="1"/>
</dbReference>
<dbReference type="AlphaFoldDB" id="A0A949K4P3"/>
<feature type="domain" description="4Fe-4S ferredoxin-type" evidence="5">
    <location>
        <begin position="6"/>
        <end position="35"/>
    </location>
</feature>
<dbReference type="InterPro" id="IPR004108">
    <property type="entry name" value="Fe_hydrogenase_lsu_C"/>
</dbReference>
<dbReference type="SUPFAM" id="SSF53920">
    <property type="entry name" value="Fe-only hydrogenase"/>
    <property type="match status" value="1"/>
</dbReference>
<reference evidence="7" key="1">
    <citation type="submission" date="2021-06" db="EMBL/GenBank/DDBJ databases">
        <title>Description of novel taxa of the family Lachnospiraceae.</title>
        <authorList>
            <person name="Chaplin A.V."/>
            <person name="Sokolova S.R."/>
            <person name="Pikina A.P."/>
            <person name="Korzhanova M."/>
            <person name="Belova V."/>
            <person name="Korostin D."/>
            <person name="Efimov B.A."/>
        </authorList>
    </citation>
    <scope>NUCLEOTIDE SEQUENCE</scope>
    <source>
        <strain evidence="7">ASD5720</strain>
    </source>
</reference>
<dbReference type="Pfam" id="PF02906">
    <property type="entry name" value="Fe_hyd_lg_C"/>
    <property type="match status" value="2"/>
</dbReference>